<dbReference type="RefSeq" id="WP_282590183.1">
    <property type="nucleotide sequence ID" value="NZ_JAPAAF010000002.1"/>
</dbReference>
<gene>
    <name evidence="6" type="ORF">N2K84_02455</name>
</gene>
<reference evidence="6" key="1">
    <citation type="submission" date="2022-10" db="EMBL/GenBank/DDBJ databases">
        <title>Gaoshiqiia sediminis gen. nov., sp. nov., isolated from coastal sediment.</title>
        <authorList>
            <person name="Yu W.X."/>
            <person name="Mu D.S."/>
            <person name="Du J.Z."/>
            <person name="Liang Y.Q."/>
        </authorList>
    </citation>
    <scope>NUCLEOTIDE SEQUENCE</scope>
    <source>
        <strain evidence="6">A06</strain>
    </source>
</reference>
<evidence type="ECO:0000256" key="1">
    <source>
        <dbReference type="ARBA" id="ARBA00013194"/>
    </source>
</evidence>
<keyword evidence="3 6" id="KW-0413">Isomerase</keyword>
<dbReference type="CDD" id="cd00317">
    <property type="entry name" value="cyclophilin"/>
    <property type="match status" value="1"/>
</dbReference>
<evidence type="ECO:0000256" key="3">
    <source>
        <dbReference type="ARBA" id="ARBA00023235"/>
    </source>
</evidence>
<evidence type="ECO:0000313" key="6">
    <source>
        <dbReference type="EMBL" id="MCW0481573.1"/>
    </source>
</evidence>
<evidence type="ECO:0000256" key="2">
    <source>
        <dbReference type="ARBA" id="ARBA00023110"/>
    </source>
</evidence>
<keyword evidence="2" id="KW-0697">Rotamase</keyword>
<dbReference type="PANTHER" id="PTHR45625:SF4">
    <property type="entry name" value="PEPTIDYLPROLYL ISOMERASE DOMAIN AND WD REPEAT-CONTAINING PROTEIN 1"/>
    <property type="match status" value="1"/>
</dbReference>
<dbReference type="Proteomes" id="UP001163821">
    <property type="component" value="Unassembled WGS sequence"/>
</dbReference>
<dbReference type="PANTHER" id="PTHR45625">
    <property type="entry name" value="PEPTIDYL-PROLYL CIS-TRANS ISOMERASE-RELATED"/>
    <property type="match status" value="1"/>
</dbReference>
<dbReference type="EC" id="5.2.1.8" evidence="1"/>
<dbReference type="Pfam" id="PF00160">
    <property type="entry name" value="Pro_isomerase"/>
    <property type="match status" value="1"/>
</dbReference>
<dbReference type="InterPro" id="IPR044666">
    <property type="entry name" value="Cyclophilin_A-like"/>
</dbReference>
<comment type="caution">
    <text evidence="6">The sequence shown here is derived from an EMBL/GenBank/DDBJ whole genome shotgun (WGS) entry which is preliminary data.</text>
</comment>
<dbReference type="GO" id="GO:0003755">
    <property type="term" value="F:peptidyl-prolyl cis-trans isomerase activity"/>
    <property type="evidence" value="ECO:0007669"/>
    <property type="project" value="UniProtKB-KW"/>
</dbReference>
<name>A0AA41Y621_9BACT</name>
<evidence type="ECO:0000259" key="5">
    <source>
        <dbReference type="PROSITE" id="PS50072"/>
    </source>
</evidence>
<sequence length="443" mass="49577">MKLITRLFILVIPLWFVACSPGEKKSSETKESKPTEQAISTNDGFMGFVPSVVRIESFDQGRFLESETAFFVDSNLVVCRLAPLLEATDALITPLDETKKFKITGFVAIDRINDLILLQTEGIIRRGLPLHEGIAVNGEKSLFLAKPQNNTLPLHRGQITGYGNVKGSMRYHVSNQFRSQYYGTPVFLADGACIGLGYSEVIDYENQPLVIPSTIIKELMRKANREAQPLTNIKTTASKAVSEANSKIKGLLLETDLGNIRIRLSNETPEYRDNFIALVNENYYDSLLIHRVIKGFCIQSGAADTRYAGKDDIVGWKGPGYTLPAHIVPKFFHKRGMIGSPRKPDRGNSKRRSDGSQFYIVTGRTYSDQELNEIEKETGYRFSANQRQVYKTIGGAPHIDGSYTIFGEVVDGMNVADKINQLPVDSDFRPLQDIRLRKITIIK</sequence>
<accession>A0AA41Y621</accession>
<feature type="compositionally biased region" description="Basic and acidic residues" evidence="4">
    <location>
        <begin position="342"/>
        <end position="354"/>
    </location>
</feature>
<feature type="region of interest" description="Disordered" evidence="4">
    <location>
        <begin position="335"/>
        <end position="354"/>
    </location>
</feature>
<proteinExistence type="predicted"/>
<dbReference type="InterPro" id="IPR029000">
    <property type="entry name" value="Cyclophilin-like_dom_sf"/>
</dbReference>
<protein>
    <recommendedName>
        <fullName evidence="1">peptidylprolyl isomerase</fullName>
        <ecNumber evidence="1">5.2.1.8</ecNumber>
    </recommendedName>
</protein>
<feature type="domain" description="PPIase cyclophilin-type" evidence="5">
    <location>
        <begin position="254"/>
        <end position="441"/>
    </location>
</feature>
<evidence type="ECO:0000256" key="4">
    <source>
        <dbReference type="SAM" id="MobiDB-lite"/>
    </source>
</evidence>
<keyword evidence="7" id="KW-1185">Reference proteome</keyword>
<dbReference type="SUPFAM" id="SSF50891">
    <property type="entry name" value="Cyclophilin-like"/>
    <property type="match status" value="1"/>
</dbReference>
<evidence type="ECO:0000313" key="7">
    <source>
        <dbReference type="Proteomes" id="UP001163821"/>
    </source>
</evidence>
<dbReference type="Gene3D" id="2.40.100.10">
    <property type="entry name" value="Cyclophilin-like"/>
    <property type="match status" value="1"/>
</dbReference>
<dbReference type="PROSITE" id="PS50072">
    <property type="entry name" value="CSA_PPIASE_2"/>
    <property type="match status" value="1"/>
</dbReference>
<organism evidence="6 7">
    <name type="scientific">Gaoshiqia sediminis</name>
    <dbReference type="NCBI Taxonomy" id="2986998"/>
    <lineage>
        <taxon>Bacteria</taxon>
        <taxon>Pseudomonadati</taxon>
        <taxon>Bacteroidota</taxon>
        <taxon>Bacteroidia</taxon>
        <taxon>Marinilabiliales</taxon>
        <taxon>Prolixibacteraceae</taxon>
        <taxon>Gaoshiqia</taxon>
    </lineage>
</organism>
<dbReference type="InterPro" id="IPR002130">
    <property type="entry name" value="Cyclophilin-type_PPIase_dom"/>
</dbReference>
<dbReference type="EMBL" id="JAPAAF010000002">
    <property type="protein sequence ID" value="MCW0481573.1"/>
    <property type="molecule type" value="Genomic_DNA"/>
</dbReference>
<dbReference type="PROSITE" id="PS51257">
    <property type="entry name" value="PROKAR_LIPOPROTEIN"/>
    <property type="match status" value="1"/>
</dbReference>
<dbReference type="AlphaFoldDB" id="A0AA41Y621"/>